<comment type="caution">
    <text evidence="2">The sequence shown here is derived from an EMBL/GenBank/DDBJ whole genome shotgun (WGS) entry which is preliminary data.</text>
</comment>
<feature type="compositionally biased region" description="Basic residues" evidence="1">
    <location>
        <begin position="167"/>
        <end position="180"/>
    </location>
</feature>
<dbReference type="PANTHER" id="PTHR24330">
    <property type="entry name" value="HOMEOBOX PROTEIN BARH-LIKE"/>
    <property type="match status" value="1"/>
</dbReference>
<feature type="region of interest" description="Disordered" evidence="1">
    <location>
        <begin position="160"/>
        <end position="192"/>
    </location>
</feature>
<sequence length="427" mass="44714">MAEEVRQYDGHYDQTAVQRLPQRDQHPRSTSGQNPSPSIGISSQSSSLSVGSADMLSCQRIAPVTAPGLPMRQLADIATTNKGSHGHQISDLASHLQSQASARHPSTQQNYAPQHQHQLQHQLQLQHQQQPRNHQQANAKESDCSDSELCQIAQHHLATMQTQNSQHPHHQHHHHHHHHQQQQQQQQQQNQLMYARCSVHSSYGQTEHQQAGLHLAQPPPVGLMLSSKEEPGLEASCARPDGRLSPGLAASKPLRSGLSQPAGSTSPVPLASPLPHGSAMNEAVLSANAAAAAVSAAYHSAAAMAAAAVVAQAAVAQATATGGGSGSSSGPGPGYSTDPGYPGSPGLSGCGLGLPGRTSTGSSSGGLSGQGLSAGKTSKSKKMASTGERSISLDSQYRTELTEVRLGTTALLIVGKLRNHFGFPSLT</sequence>
<feature type="compositionally biased region" description="Low complexity" evidence="1">
    <location>
        <begin position="334"/>
        <end position="345"/>
    </location>
</feature>
<gene>
    <name evidence="2" type="ORF">PXEA_LOCUS14794</name>
</gene>
<reference evidence="2" key="1">
    <citation type="submission" date="2018-11" db="EMBL/GenBank/DDBJ databases">
        <authorList>
            <consortium name="Pathogen Informatics"/>
        </authorList>
    </citation>
    <scope>NUCLEOTIDE SEQUENCE</scope>
</reference>
<feature type="region of interest" description="Disordered" evidence="1">
    <location>
        <begin position="320"/>
        <end position="389"/>
    </location>
</feature>
<feature type="region of interest" description="Disordered" evidence="1">
    <location>
        <begin position="217"/>
        <end position="274"/>
    </location>
</feature>
<feature type="compositionally biased region" description="Low complexity" evidence="1">
    <location>
        <begin position="31"/>
        <end position="47"/>
    </location>
</feature>
<feature type="compositionally biased region" description="Basic and acidic residues" evidence="1">
    <location>
        <begin position="1"/>
        <end position="12"/>
    </location>
</feature>
<dbReference type="PANTHER" id="PTHR24330:SF19">
    <property type="entry name" value="MEDIATOR OF RNA POLYMERASE II TRANSCRIPTION SUBUNIT 29"/>
    <property type="match status" value="1"/>
</dbReference>
<feature type="region of interest" description="Disordered" evidence="1">
    <location>
        <begin position="81"/>
        <end position="147"/>
    </location>
</feature>
<feature type="compositionally biased region" description="Gly residues" evidence="1">
    <location>
        <begin position="321"/>
        <end position="333"/>
    </location>
</feature>
<evidence type="ECO:0000256" key="1">
    <source>
        <dbReference type="SAM" id="MobiDB-lite"/>
    </source>
</evidence>
<evidence type="ECO:0000313" key="2">
    <source>
        <dbReference type="EMBL" id="VEL21354.1"/>
    </source>
</evidence>
<dbReference type="AlphaFoldDB" id="A0A448WVL7"/>
<feature type="region of interest" description="Disordered" evidence="1">
    <location>
        <begin position="1"/>
        <end position="47"/>
    </location>
</feature>
<name>A0A448WVL7_9PLAT</name>
<evidence type="ECO:0000313" key="3">
    <source>
        <dbReference type="Proteomes" id="UP000784294"/>
    </source>
</evidence>
<feature type="compositionally biased region" description="Polar residues" evidence="1">
    <location>
        <begin position="257"/>
        <end position="267"/>
    </location>
</feature>
<dbReference type="EMBL" id="CAAALY010050864">
    <property type="protein sequence ID" value="VEL21354.1"/>
    <property type="molecule type" value="Genomic_DNA"/>
</dbReference>
<keyword evidence="3" id="KW-1185">Reference proteome</keyword>
<feature type="compositionally biased region" description="Polar residues" evidence="1">
    <location>
        <begin position="95"/>
        <end position="113"/>
    </location>
</feature>
<proteinExistence type="predicted"/>
<accession>A0A448WVL7</accession>
<protein>
    <submittedName>
        <fullName evidence="2">Uncharacterized protein</fullName>
    </submittedName>
</protein>
<organism evidence="2 3">
    <name type="scientific">Protopolystoma xenopodis</name>
    <dbReference type="NCBI Taxonomy" id="117903"/>
    <lineage>
        <taxon>Eukaryota</taxon>
        <taxon>Metazoa</taxon>
        <taxon>Spiralia</taxon>
        <taxon>Lophotrochozoa</taxon>
        <taxon>Platyhelminthes</taxon>
        <taxon>Monogenea</taxon>
        <taxon>Polyopisthocotylea</taxon>
        <taxon>Polystomatidea</taxon>
        <taxon>Polystomatidae</taxon>
        <taxon>Protopolystoma</taxon>
    </lineage>
</organism>
<feature type="compositionally biased region" description="Low complexity" evidence="1">
    <location>
        <begin position="114"/>
        <end position="130"/>
    </location>
</feature>
<dbReference type="Proteomes" id="UP000784294">
    <property type="component" value="Unassembled WGS sequence"/>
</dbReference>
<dbReference type="InterPro" id="IPR052145">
    <property type="entry name" value="Mediator/Homeobox_domain"/>
</dbReference>